<dbReference type="InterPro" id="IPR011042">
    <property type="entry name" value="6-blade_b-propeller_TolB-like"/>
</dbReference>
<dbReference type="PROSITE" id="PS51125">
    <property type="entry name" value="NHL"/>
    <property type="match status" value="1"/>
</dbReference>
<evidence type="ECO:0000256" key="2">
    <source>
        <dbReference type="ARBA" id="ARBA00022692"/>
    </source>
</evidence>
<keyword evidence="5 9" id="KW-1133">Transmembrane helix</keyword>
<organism evidence="12 13">
    <name type="scientific">Paenibacillus nasutitermitis</name>
    <dbReference type="NCBI Taxonomy" id="1652958"/>
    <lineage>
        <taxon>Bacteria</taxon>
        <taxon>Bacillati</taxon>
        <taxon>Bacillota</taxon>
        <taxon>Bacilli</taxon>
        <taxon>Bacillales</taxon>
        <taxon>Paenibacillaceae</taxon>
        <taxon>Paenibacillus</taxon>
    </lineage>
</organism>
<evidence type="ECO:0000259" key="11">
    <source>
        <dbReference type="Pfam" id="PF04893"/>
    </source>
</evidence>
<protein>
    <recommendedName>
        <fullName evidence="11">Yip1 domain-containing protein</fullName>
    </recommendedName>
</protein>
<evidence type="ECO:0000256" key="3">
    <source>
        <dbReference type="ARBA" id="ARBA00022729"/>
    </source>
</evidence>
<comment type="subcellular location">
    <subcellularLocation>
        <location evidence="1">Membrane</location>
        <topology evidence="1">Multi-pass membrane protein</topology>
    </subcellularLocation>
</comment>
<dbReference type="InterPro" id="IPR001258">
    <property type="entry name" value="NHL_repeat"/>
</dbReference>
<feature type="signal peptide" evidence="10">
    <location>
        <begin position="1"/>
        <end position="30"/>
    </location>
</feature>
<proteinExistence type="predicted"/>
<dbReference type="Pfam" id="PF04893">
    <property type="entry name" value="Yip1"/>
    <property type="match status" value="1"/>
</dbReference>
<keyword evidence="7" id="KW-0325">Glycoprotein</keyword>
<evidence type="ECO:0000256" key="10">
    <source>
        <dbReference type="SAM" id="SignalP"/>
    </source>
</evidence>
<evidence type="ECO:0000256" key="1">
    <source>
        <dbReference type="ARBA" id="ARBA00004141"/>
    </source>
</evidence>
<name>A0A917DNB6_9BACL</name>
<evidence type="ECO:0000313" key="13">
    <source>
        <dbReference type="Proteomes" id="UP000612456"/>
    </source>
</evidence>
<dbReference type="GO" id="GO:0005576">
    <property type="term" value="C:extracellular region"/>
    <property type="evidence" value="ECO:0007669"/>
    <property type="project" value="TreeGrafter"/>
</dbReference>
<feature type="domain" description="Yip1" evidence="11">
    <location>
        <begin position="505"/>
        <end position="671"/>
    </location>
</feature>
<sequence length="700" mass="78854">MLHKCYAITLSSIVVLLLAAALVPANRAAAATPFPNYYISPDGFYLKVPAPYVPDGTIALDGQPGGGLKKPQDLFIDGEDHLFIADTENKRVIKTDNKGNILLVIGTGEGDSDKGKLSAPRGIFVDGEGMIYVTDATKQRIVQYDKEGKFIRELGKPTSPLLGENLVYQPVKVIVDNRKYFYVVNQGDQKGLMMLDSDGEFRGYFGGNRVQATFATTLIRLLYNQQQRAGSYVNLPYSFNNVSLAPDNYIYSTTTGLSSKQVRKFNAVGGDVYPGASDFTDQSFDYDNRTQNFIDSVIDESGNMTIVDQTYGRMYQYDVNGRLLFAFGSNGINRGNFNSAVAISIDSKGNLYVLDQNLNLIHRFHPTEFTSLVHKANVLFNEGKYNESFAPWQRVRDHNNFYELALQAMGQSELRQEEYAGAMEYFKAAYDKTGYSDAFYEFRREYVKKHFNVIASSVLTAVLVLYIALKLKSRRSRKGPDMAARHPALRPFAAAGGFFREAFWVMTHPFQGYEALKYDNKGKWSKALLLMGLYIIVSVLQLVLISFTFEEYPIQFVDWEFIILYPVLYWVLWSVVSYGLTTISSGEGRLREVFIATSYCFTPFIFFSIPLTLLTHLMTLKESKFYDLFGNIMLVWVIFLLYVSVRETHSFDSGKAFGISILTVLGSVVMILLVFVLYGLGANLIDFAQQIAREAFYVGS</sequence>
<feature type="transmembrane region" description="Helical" evidence="9">
    <location>
        <begin position="561"/>
        <end position="581"/>
    </location>
</feature>
<dbReference type="RefSeq" id="WP_188988957.1">
    <property type="nucleotide sequence ID" value="NZ_BMHP01000001.1"/>
</dbReference>
<dbReference type="EMBL" id="BMHP01000001">
    <property type="protein sequence ID" value="GGD51198.1"/>
    <property type="molecule type" value="Genomic_DNA"/>
</dbReference>
<keyword evidence="4" id="KW-0677">Repeat</keyword>
<feature type="transmembrane region" description="Helical" evidence="9">
    <location>
        <begin position="625"/>
        <end position="645"/>
    </location>
</feature>
<evidence type="ECO:0000256" key="7">
    <source>
        <dbReference type="ARBA" id="ARBA00023180"/>
    </source>
</evidence>
<dbReference type="PANTHER" id="PTHR10680:SF28">
    <property type="entry name" value="SMP-30_GLUCONOLACTONASE_LRE-LIKE REGION DOMAIN-CONTAINING PROTEIN"/>
    <property type="match status" value="1"/>
</dbReference>
<evidence type="ECO:0000256" key="9">
    <source>
        <dbReference type="SAM" id="Phobius"/>
    </source>
</evidence>
<feature type="transmembrane region" description="Helical" evidence="9">
    <location>
        <begin position="593"/>
        <end position="613"/>
    </location>
</feature>
<dbReference type="Proteomes" id="UP000612456">
    <property type="component" value="Unassembled WGS sequence"/>
</dbReference>
<dbReference type="Gene3D" id="2.120.10.30">
    <property type="entry name" value="TolB, C-terminal domain"/>
    <property type="match status" value="2"/>
</dbReference>
<evidence type="ECO:0000256" key="8">
    <source>
        <dbReference type="PROSITE-ProRule" id="PRU00504"/>
    </source>
</evidence>
<dbReference type="SUPFAM" id="SSF101898">
    <property type="entry name" value="NHL repeat"/>
    <property type="match status" value="1"/>
</dbReference>
<feature type="chain" id="PRO_5038031040" description="Yip1 domain-containing protein" evidence="10">
    <location>
        <begin position="31"/>
        <end position="700"/>
    </location>
</feature>
<evidence type="ECO:0000256" key="4">
    <source>
        <dbReference type="ARBA" id="ARBA00022737"/>
    </source>
</evidence>
<feature type="repeat" description="NHL" evidence="8">
    <location>
        <begin position="108"/>
        <end position="147"/>
    </location>
</feature>
<reference evidence="12" key="1">
    <citation type="journal article" date="2014" name="Int. J. Syst. Evol. Microbiol.">
        <title>Complete genome sequence of Corynebacterium casei LMG S-19264T (=DSM 44701T), isolated from a smear-ripened cheese.</title>
        <authorList>
            <consortium name="US DOE Joint Genome Institute (JGI-PGF)"/>
            <person name="Walter F."/>
            <person name="Albersmeier A."/>
            <person name="Kalinowski J."/>
            <person name="Ruckert C."/>
        </authorList>
    </citation>
    <scope>NUCLEOTIDE SEQUENCE</scope>
    <source>
        <strain evidence="12">CGMCC 1.15178</strain>
    </source>
</reference>
<gene>
    <name evidence="12" type="ORF">GCM10010911_05940</name>
</gene>
<dbReference type="InterPro" id="IPR006977">
    <property type="entry name" value="Yip1_dom"/>
</dbReference>
<evidence type="ECO:0000256" key="5">
    <source>
        <dbReference type="ARBA" id="ARBA00022989"/>
    </source>
</evidence>
<dbReference type="InterPro" id="IPR011990">
    <property type="entry name" value="TPR-like_helical_dom_sf"/>
</dbReference>
<keyword evidence="3 10" id="KW-0732">Signal</keyword>
<comment type="caution">
    <text evidence="12">The sequence shown here is derived from an EMBL/GenBank/DDBJ whole genome shotgun (WGS) entry which is preliminary data.</text>
</comment>
<dbReference type="GO" id="GO:0016020">
    <property type="term" value="C:membrane"/>
    <property type="evidence" value="ECO:0007669"/>
    <property type="project" value="UniProtKB-SubCell"/>
</dbReference>
<feature type="transmembrane region" description="Helical" evidence="9">
    <location>
        <begin position="451"/>
        <end position="469"/>
    </location>
</feature>
<keyword evidence="13" id="KW-1185">Reference proteome</keyword>
<dbReference type="PANTHER" id="PTHR10680">
    <property type="entry name" value="PEPTIDYL-GLYCINE ALPHA-AMIDATING MONOOXYGENASE"/>
    <property type="match status" value="1"/>
</dbReference>
<dbReference type="CDD" id="cd05819">
    <property type="entry name" value="NHL"/>
    <property type="match status" value="1"/>
</dbReference>
<reference evidence="12" key="2">
    <citation type="submission" date="2020-09" db="EMBL/GenBank/DDBJ databases">
        <authorList>
            <person name="Sun Q."/>
            <person name="Zhou Y."/>
        </authorList>
    </citation>
    <scope>NUCLEOTIDE SEQUENCE</scope>
    <source>
        <strain evidence="12">CGMCC 1.15178</strain>
    </source>
</reference>
<keyword evidence="6 9" id="KW-0472">Membrane</keyword>
<keyword evidence="2 9" id="KW-0812">Transmembrane</keyword>
<dbReference type="SUPFAM" id="SSF48452">
    <property type="entry name" value="TPR-like"/>
    <property type="match status" value="1"/>
</dbReference>
<evidence type="ECO:0000313" key="12">
    <source>
        <dbReference type="EMBL" id="GGD51198.1"/>
    </source>
</evidence>
<feature type="transmembrane region" description="Helical" evidence="9">
    <location>
        <begin position="657"/>
        <end position="680"/>
    </location>
</feature>
<evidence type="ECO:0000256" key="6">
    <source>
        <dbReference type="ARBA" id="ARBA00023136"/>
    </source>
</evidence>
<accession>A0A917DNB6</accession>
<feature type="transmembrane region" description="Helical" evidence="9">
    <location>
        <begin position="527"/>
        <end position="549"/>
    </location>
</feature>
<dbReference type="AlphaFoldDB" id="A0A917DNB6"/>